<name>A0ABR4KY77_9EURO</name>
<keyword evidence="2" id="KW-1185">Reference proteome</keyword>
<sequence length="166" mass="18465">MKSLAGPRRMDLDGALTPSLEMFKGVVEDIVFEFLARNDIGVNVSDKDYDVEGVTVLAVRAYWGERESSARCSTIRVLTGRMLLCCNFAIEWVSANIVNKHQCPQLGGIIQQVWIAKSGSHPEPHSMNQPAPLQLGQLELPLRFGYSLPNVAPRFPLVCSPILWTR</sequence>
<dbReference type="GeneID" id="98154191"/>
<dbReference type="RefSeq" id="XP_070902603.1">
    <property type="nucleotide sequence ID" value="XM_071039027.1"/>
</dbReference>
<evidence type="ECO:0000313" key="2">
    <source>
        <dbReference type="Proteomes" id="UP001610444"/>
    </source>
</evidence>
<dbReference type="EMBL" id="JBFXLR010000007">
    <property type="protein sequence ID" value="KAL2856739.1"/>
    <property type="molecule type" value="Genomic_DNA"/>
</dbReference>
<proteinExistence type="predicted"/>
<dbReference type="Proteomes" id="UP001610444">
    <property type="component" value="Unassembled WGS sequence"/>
</dbReference>
<evidence type="ECO:0000313" key="1">
    <source>
        <dbReference type="EMBL" id="KAL2856739.1"/>
    </source>
</evidence>
<gene>
    <name evidence="1" type="ORF">BJX68DRAFT_229398</name>
</gene>
<reference evidence="1 2" key="1">
    <citation type="submission" date="2024-07" db="EMBL/GenBank/DDBJ databases">
        <title>Section-level genome sequencing and comparative genomics of Aspergillus sections Usti and Cavernicolus.</title>
        <authorList>
            <consortium name="Lawrence Berkeley National Laboratory"/>
            <person name="Nybo J.L."/>
            <person name="Vesth T.C."/>
            <person name="Theobald S."/>
            <person name="Frisvad J.C."/>
            <person name="Larsen T.O."/>
            <person name="Kjaerboelling I."/>
            <person name="Rothschild-Mancinelli K."/>
            <person name="Lyhne E.K."/>
            <person name="Kogle M.E."/>
            <person name="Barry K."/>
            <person name="Clum A."/>
            <person name="Na H."/>
            <person name="Ledsgaard L."/>
            <person name="Lin J."/>
            <person name="Lipzen A."/>
            <person name="Kuo A."/>
            <person name="Riley R."/>
            <person name="Mondo S."/>
            <person name="LaButti K."/>
            <person name="Haridas S."/>
            <person name="Pangalinan J."/>
            <person name="Salamov A.A."/>
            <person name="Simmons B.A."/>
            <person name="Magnuson J.K."/>
            <person name="Chen J."/>
            <person name="Drula E."/>
            <person name="Henrissat B."/>
            <person name="Wiebenga A."/>
            <person name="Lubbers R.J."/>
            <person name="Gomes A.C."/>
            <person name="Macurrencykelacurrency M.R."/>
            <person name="Stajich J."/>
            <person name="Grigoriev I.V."/>
            <person name="Mortensen U.H."/>
            <person name="De vries R.P."/>
            <person name="Baker S.E."/>
            <person name="Andersen M.R."/>
        </authorList>
    </citation>
    <scope>NUCLEOTIDE SEQUENCE [LARGE SCALE GENOMIC DNA]</scope>
    <source>
        <strain evidence="1 2">CBS 756.74</strain>
    </source>
</reference>
<comment type="caution">
    <text evidence="1">The sequence shown here is derived from an EMBL/GenBank/DDBJ whole genome shotgun (WGS) entry which is preliminary data.</text>
</comment>
<organism evidence="1 2">
    <name type="scientific">Aspergillus pseudodeflectus</name>
    <dbReference type="NCBI Taxonomy" id="176178"/>
    <lineage>
        <taxon>Eukaryota</taxon>
        <taxon>Fungi</taxon>
        <taxon>Dikarya</taxon>
        <taxon>Ascomycota</taxon>
        <taxon>Pezizomycotina</taxon>
        <taxon>Eurotiomycetes</taxon>
        <taxon>Eurotiomycetidae</taxon>
        <taxon>Eurotiales</taxon>
        <taxon>Aspergillaceae</taxon>
        <taxon>Aspergillus</taxon>
        <taxon>Aspergillus subgen. Nidulantes</taxon>
    </lineage>
</organism>
<accession>A0ABR4KY77</accession>
<protein>
    <submittedName>
        <fullName evidence="1">Uncharacterized protein</fullName>
    </submittedName>
</protein>